<evidence type="ECO:0000313" key="4">
    <source>
        <dbReference type="Proteomes" id="UP000011682"/>
    </source>
</evidence>
<dbReference type="AlphaFoldDB" id="S9P2R2"/>
<keyword evidence="4" id="KW-1185">Reference proteome</keyword>
<feature type="compositionally biased region" description="Pro residues" evidence="1">
    <location>
        <begin position="182"/>
        <end position="192"/>
    </location>
</feature>
<name>S9P2R2_CYSF2</name>
<feature type="region of interest" description="Disordered" evidence="1">
    <location>
        <begin position="172"/>
        <end position="192"/>
    </location>
</feature>
<evidence type="ECO:0000313" key="3">
    <source>
        <dbReference type="EMBL" id="EPX56542.1"/>
    </source>
</evidence>
<feature type="domain" description="Knr4/Smi1-like" evidence="2">
    <location>
        <begin position="21"/>
        <end position="135"/>
    </location>
</feature>
<reference evidence="3" key="1">
    <citation type="submission" date="2013-05" db="EMBL/GenBank/DDBJ databases">
        <title>Genome assembly of Cystobacter fuscus DSM 2262.</title>
        <authorList>
            <person name="Sharma G."/>
            <person name="Khatri I."/>
            <person name="Kaur C."/>
            <person name="Mayilraj S."/>
            <person name="Subramanian S."/>
        </authorList>
    </citation>
    <scope>NUCLEOTIDE SEQUENCE [LARGE SCALE GENOMIC DNA]</scope>
    <source>
        <strain evidence="3">DSM 2262</strain>
    </source>
</reference>
<sequence>MLAQHLASIGVHPGSNACSRPVPETFRILYRTFNGCHYDTNTSSRSQIYLGISLVPLEDILRQWNRLEKDAFSQRFHPGEYWNAGWIPFLEMERWGLGVIDTTGCFGGPPGQIIQFNYKVGAERDITYVSFDAWLLLLLEHLERAPFFQKRHALPPRHRPPLSELAAHLNPGHPRSVVLRPVTPPPTPHDRP</sequence>
<dbReference type="InterPro" id="IPR037883">
    <property type="entry name" value="Knr4/Smi1-like_sf"/>
</dbReference>
<accession>S9P2R2</accession>
<dbReference type="RefSeq" id="WP_002620845.1">
    <property type="nucleotide sequence ID" value="NZ_ANAH02000066.1"/>
</dbReference>
<comment type="caution">
    <text evidence="3">The sequence shown here is derived from an EMBL/GenBank/DDBJ whole genome shotgun (WGS) entry which is preliminary data.</text>
</comment>
<evidence type="ECO:0000256" key="1">
    <source>
        <dbReference type="SAM" id="MobiDB-lite"/>
    </source>
</evidence>
<proteinExistence type="predicted"/>
<dbReference type="EMBL" id="ANAH02000066">
    <property type="protein sequence ID" value="EPX56542.1"/>
    <property type="molecule type" value="Genomic_DNA"/>
</dbReference>
<evidence type="ECO:0000259" key="2">
    <source>
        <dbReference type="Pfam" id="PF09346"/>
    </source>
</evidence>
<dbReference type="InterPro" id="IPR018958">
    <property type="entry name" value="Knr4/Smi1-like_dom"/>
</dbReference>
<organism evidence="3 4">
    <name type="scientific">Cystobacter fuscus (strain ATCC 25194 / DSM 2262 / NBRC 100088 / M29)</name>
    <dbReference type="NCBI Taxonomy" id="1242864"/>
    <lineage>
        <taxon>Bacteria</taxon>
        <taxon>Pseudomonadati</taxon>
        <taxon>Myxococcota</taxon>
        <taxon>Myxococcia</taxon>
        <taxon>Myxococcales</taxon>
        <taxon>Cystobacterineae</taxon>
        <taxon>Archangiaceae</taxon>
        <taxon>Cystobacter</taxon>
    </lineage>
</organism>
<gene>
    <name evidence="3" type="ORF">D187_007884</name>
</gene>
<dbReference type="Pfam" id="PF09346">
    <property type="entry name" value="SMI1_KNR4"/>
    <property type="match status" value="1"/>
</dbReference>
<protein>
    <recommendedName>
        <fullName evidence="2">Knr4/Smi1-like domain-containing protein</fullName>
    </recommendedName>
</protein>
<dbReference type="Proteomes" id="UP000011682">
    <property type="component" value="Unassembled WGS sequence"/>
</dbReference>
<dbReference type="SUPFAM" id="SSF160631">
    <property type="entry name" value="SMI1/KNR4-like"/>
    <property type="match status" value="1"/>
</dbReference>